<dbReference type="EMBL" id="VSSQ01006072">
    <property type="protein sequence ID" value="MPM31436.1"/>
    <property type="molecule type" value="Genomic_DNA"/>
</dbReference>
<sequence>MTALKRLTREEMARKVANDIPDGSYVNLGIGIPTLISKCLPAGRDVILHSENGILGMGPAPADGSVDPSLLNASKEPVSLLPGASICDHSMSFAMMRGGHIDVSVLGAFQVSATGDLANWDTGAPDAIPAVGGAMDLVAGAKQVVVVMEHVTKDGQPKIVAQCTYPLTGAGVVDRIYTDCAVIDVTPEGLVVRSMIDGLSFEQLQEMTGTPLLRG</sequence>
<dbReference type="PROSITE" id="PS01274">
    <property type="entry name" value="COA_TRANSF_2"/>
    <property type="match status" value="1"/>
</dbReference>
<dbReference type="SMART" id="SM00882">
    <property type="entry name" value="CoA_trans"/>
    <property type="match status" value="1"/>
</dbReference>
<dbReference type="AlphaFoldDB" id="A0A644YSE2"/>
<comment type="caution">
    <text evidence="2">The sequence shown here is derived from an EMBL/GenBank/DDBJ whole genome shotgun (WGS) entry which is preliminary data.</text>
</comment>
<dbReference type="Pfam" id="PF01144">
    <property type="entry name" value="CoA_trans"/>
    <property type="match status" value="1"/>
</dbReference>
<dbReference type="NCBIfam" id="TIGR02428">
    <property type="entry name" value="pcaJ_scoB_fam"/>
    <property type="match status" value="1"/>
</dbReference>
<dbReference type="EC" id="2.8.3.6" evidence="2"/>
<evidence type="ECO:0000313" key="2">
    <source>
        <dbReference type="EMBL" id="MPM31436.1"/>
    </source>
</evidence>
<protein>
    <submittedName>
        <fullName evidence="2">3-oxoadipate CoA-transferase subunit B</fullName>
        <ecNumber evidence="2">2.8.3.6</ecNumber>
    </submittedName>
</protein>
<dbReference type="PANTHER" id="PTHR13707:SF57">
    <property type="entry name" value="SUCCINYL-COA:3-KETOACID COENZYME A TRANSFERASE SUBUNIT B-RELATED"/>
    <property type="match status" value="1"/>
</dbReference>
<dbReference type="GO" id="GO:0047569">
    <property type="term" value="F:3-oxoadipate CoA-transferase activity"/>
    <property type="evidence" value="ECO:0007669"/>
    <property type="project" value="UniProtKB-EC"/>
</dbReference>
<dbReference type="InterPro" id="IPR004165">
    <property type="entry name" value="CoA_trans_fam_I"/>
</dbReference>
<accession>A0A644YSE2</accession>
<dbReference type="SUPFAM" id="SSF100950">
    <property type="entry name" value="NagB/RpiA/CoA transferase-like"/>
    <property type="match status" value="1"/>
</dbReference>
<evidence type="ECO:0000256" key="1">
    <source>
        <dbReference type="ARBA" id="ARBA00022679"/>
    </source>
</evidence>
<reference evidence="2" key="1">
    <citation type="submission" date="2019-08" db="EMBL/GenBank/DDBJ databases">
        <authorList>
            <person name="Kucharzyk K."/>
            <person name="Murdoch R.W."/>
            <person name="Higgins S."/>
            <person name="Loffler F."/>
        </authorList>
    </citation>
    <scope>NUCLEOTIDE SEQUENCE</scope>
</reference>
<gene>
    <name evidence="2" type="primary">pcaJ_3</name>
    <name evidence="2" type="ORF">SDC9_77991</name>
</gene>
<dbReference type="InterPro" id="IPR012791">
    <property type="entry name" value="3-oxoacid_CoA-transf_B"/>
</dbReference>
<proteinExistence type="predicted"/>
<name>A0A644YSE2_9ZZZZ</name>
<dbReference type="Gene3D" id="3.40.1080.10">
    <property type="entry name" value="Glutaconate Coenzyme A-transferase"/>
    <property type="match status" value="1"/>
</dbReference>
<organism evidence="2">
    <name type="scientific">bioreactor metagenome</name>
    <dbReference type="NCBI Taxonomy" id="1076179"/>
    <lineage>
        <taxon>unclassified sequences</taxon>
        <taxon>metagenomes</taxon>
        <taxon>ecological metagenomes</taxon>
    </lineage>
</organism>
<dbReference type="InterPro" id="IPR037171">
    <property type="entry name" value="NagB/RpiA_transferase-like"/>
</dbReference>
<keyword evidence="1 2" id="KW-0808">Transferase</keyword>
<dbReference type="InterPro" id="IPR004164">
    <property type="entry name" value="CoA_transf_AS"/>
</dbReference>
<dbReference type="PANTHER" id="PTHR13707">
    <property type="entry name" value="KETOACID-COENZYME A TRANSFERASE"/>
    <property type="match status" value="1"/>
</dbReference>